<dbReference type="KEGG" id="kpm:KPHS_10420"/>
<accession>A0A0H3GIX2</accession>
<organism evidence="1 2">
    <name type="scientific">Klebsiella pneumoniae subsp. pneumoniae (strain HS11286)</name>
    <dbReference type="NCBI Taxonomy" id="1125630"/>
    <lineage>
        <taxon>Bacteria</taxon>
        <taxon>Pseudomonadati</taxon>
        <taxon>Pseudomonadota</taxon>
        <taxon>Gammaproteobacteria</taxon>
        <taxon>Enterobacterales</taxon>
        <taxon>Enterobacteriaceae</taxon>
        <taxon>Klebsiella/Raoultella group</taxon>
        <taxon>Klebsiella</taxon>
        <taxon>Klebsiella pneumoniae complex</taxon>
    </lineage>
</organism>
<reference evidence="1 2" key="1">
    <citation type="journal article" date="2012" name="J. Bacteriol.">
        <title>Complete genome sequence of Klebsiella pneumoniae subsp. pneumoniae HS11286, a multidrug-resistant strain isolated from human sputum.</title>
        <authorList>
            <person name="Liu P."/>
            <person name="Li P."/>
            <person name="Jiang X."/>
            <person name="Bi D."/>
            <person name="Xie Y."/>
            <person name="Tai C."/>
            <person name="Deng Z."/>
            <person name="Rajakumar K."/>
            <person name="Ou H.Y."/>
        </authorList>
    </citation>
    <scope>NUCLEOTIDE SEQUENCE [LARGE SCALE GENOMIC DNA]</scope>
    <source>
        <strain evidence="1 2">HS11286</strain>
    </source>
</reference>
<dbReference type="AlphaFoldDB" id="A0A0H3GIX2"/>
<dbReference type="RefSeq" id="WP_004144596.1">
    <property type="nucleotide sequence ID" value="NC_016845.1"/>
</dbReference>
<dbReference type="RefSeq" id="YP_005225342.1">
    <property type="nucleotide sequence ID" value="NC_016845.1"/>
</dbReference>
<keyword evidence="2" id="KW-1185">Reference proteome</keyword>
<name>A0A0H3GIX2_KLEPH</name>
<dbReference type="GeneID" id="11846040"/>
<sequence length="47" mass="5265">MAIKDAFPENDFIGISPSVDYLSLTINDCITLRNNAPAYPANYWLLC</sequence>
<dbReference type="STRING" id="1125630.KPHS_10420"/>
<protein>
    <submittedName>
        <fullName evidence="1">Uncharacterized protein</fullName>
    </submittedName>
</protein>
<proteinExistence type="predicted"/>
<dbReference type="HOGENOM" id="CLU_3169151_0_0_6"/>
<dbReference type="EMBL" id="CP003200">
    <property type="protein sequence ID" value="AEW59740.1"/>
    <property type="molecule type" value="Genomic_DNA"/>
</dbReference>
<dbReference type="PATRIC" id="fig|1125630.4.peg.1010"/>
<evidence type="ECO:0000313" key="1">
    <source>
        <dbReference type="EMBL" id="AEW59740.1"/>
    </source>
</evidence>
<evidence type="ECO:0000313" key="2">
    <source>
        <dbReference type="Proteomes" id="UP000007841"/>
    </source>
</evidence>
<gene>
    <name evidence="1" type="ordered locus">KPHS_10420</name>
</gene>
<dbReference type="Proteomes" id="UP000007841">
    <property type="component" value="Chromosome"/>
</dbReference>